<evidence type="ECO:0000313" key="2">
    <source>
        <dbReference type="Proteomes" id="UP000185674"/>
    </source>
</evidence>
<sequence length="125" mass="14376">MHIKTTLMGCCMASLLFVGCSKTNPMLEQHPEYIGQWKSSHSSLVIEKTGQVDYRQNVTQEQKTPDHDLKYAAKSDLKASISDFNAQQFQIGQGEFSQVFKIDRAPYQMNQKWHMQLNGDIYTKQ</sequence>
<evidence type="ECO:0008006" key="3">
    <source>
        <dbReference type="Google" id="ProtNLM"/>
    </source>
</evidence>
<dbReference type="KEGG" id="asol:BEN76_12175"/>
<protein>
    <recommendedName>
        <fullName evidence="3">Lipoprotein</fullName>
    </recommendedName>
</protein>
<evidence type="ECO:0000313" key="1">
    <source>
        <dbReference type="EMBL" id="APV36727.1"/>
    </source>
</evidence>
<accession>A0A1P8EKI9</accession>
<dbReference type="PROSITE" id="PS51257">
    <property type="entry name" value="PROKAR_LIPOPROTEIN"/>
    <property type="match status" value="1"/>
</dbReference>
<dbReference type="EMBL" id="CP016896">
    <property type="protein sequence ID" value="APV36727.1"/>
    <property type="molecule type" value="Genomic_DNA"/>
</dbReference>
<name>A0A1P8EKI9_9GAMM</name>
<dbReference type="Proteomes" id="UP000185674">
    <property type="component" value="Chromosome"/>
</dbReference>
<dbReference type="AlphaFoldDB" id="A0A1P8EKI9"/>
<proteinExistence type="predicted"/>
<organism evidence="1 2">
    <name type="scientific">Acinetobacter soli</name>
    <dbReference type="NCBI Taxonomy" id="487316"/>
    <lineage>
        <taxon>Bacteria</taxon>
        <taxon>Pseudomonadati</taxon>
        <taxon>Pseudomonadota</taxon>
        <taxon>Gammaproteobacteria</taxon>
        <taxon>Moraxellales</taxon>
        <taxon>Moraxellaceae</taxon>
        <taxon>Acinetobacter</taxon>
    </lineage>
</organism>
<reference evidence="1 2" key="1">
    <citation type="submission" date="2016-08" db="EMBL/GenBank/DDBJ databases">
        <title>Complete genome sequence of Acinetobacter baylyi strain GFJ2.</title>
        <authorList>
            <person name="Tabata M."/>
            <person name="Kuboki S."/>
            <person name="Gibu N."/>
            <person name="Kinouchi Y."/>
            <person name="Vangnai A."/>
            <person name="Kasai D."/>
            <person name="Fukuda M."/>
        </authorList>
    </citation>
    <scope>NUCLEOTIDE SEQUENCE [LARGE SCALE GENOMIC DNA]</scope>
    <source>
        <strain evidence="1 2">GFJ2</strain>
    </source>
</reference>
<dbReference type="eggNOG" id="ENOG5030I38">
    <property type="taxonomic scope" value="Bacteria"/>
</dbReference>
<dbReference type="RefSeq" id="WP_076033172.1">
    <property type="nucleotide sequence ID" value="NZ_BKPN01000019.1"/>
</dbReference>
<gene>
    <name evidence="1" type="ORF">BEN76_12175</name>
</gene>